<dbReference type="Gene3D" id="1.10.10.10">
    <property type="entry name" value="Winged helix-like DNA-binding domain superfamily/Winged helix DNA-binding domain"/>
    <property type="match status" value="1"/>
</dbReference>
<keyword evidence="2" id="KW-0597">Phosphoprotein</keyword>
<dbReference type="InterPro" id="IPR011006">
    <property type="entry name" value="CheY-like_superfamily"/>
</dbReference>
<gene>
    <name evidence="6" type="ORF">ADK38_44820</name>
</gene>
<dbReference type="CDD" id="cd00383">
    <property type="entry name" value="trans_reg_C"/>
    <property type="match status" value="1"/>
</dbReference>
<dbReference type="PANTHER" id="PTHR48111:SF36">
    <property type="entry name" value="TRANSCRIPTIONAL REGULATORY PROTEIN CUTR"/>
    <property type="match status" value="1"/>
</dbReference>
<dbReference type="SMART" id="SM00448">
    <property type="entry name" value="REC"/>
    <property type="match status" value="1"/>
</dbReference>
<reference evidence="6 7" key="1">
    <citation type="submission" date="2015-07" db="EMBL/GenBank/DDBJ databases">
        <authorList>
            <person name="Ju K.-S."/>
            <person name="Doroghazi J.R."/>
            <person name="Metcalf W.W."/>
        </authorList>
    </citation>
    <scope>NUCLEOTIDE SEQUENCE [LARGE SCALE GENOMIC DNA]</scope>
    <source>
        <strain evidence="6 7">NRRL B-3589</strain>
    </source>
</reference>
<dbReference type="Gene3D" id="6.10.250.690">
    <property type="match status" value="1"/>
</dbReference>
<dbReference type="InterPro" id="IPR001789">
    <property type="entry name" value="Sig_transdc_resp-reg_receiver"/>
</dbReference>
<keyword evidence="7" id="KW-1185">Reference proteome</keyword>
<accession>A0ABR5IS46</accession>
<feature type="domain" description="OmpR/PhoB-type" evidence="5">
    <location>
        <begin position="105"/>
        <end position="203"/>
    </location>
</feature>
<dbReference type="PANTHER" id="PTHR48111">
    <property type="entry name" value="REGULATOR OF RPOS"/>
    <property type="match status" value="1"/>
</dbReference>
<keyword evidence="1 3" id="KW-0238">DNA-binding</keyword>
<dbReference type="InterPro" id="IPR036388">
    <property type="entry name" value="WH-like_DNA-bd_sf"/>
</dbReference>
<feature type="DNA-binding region" description="OmpR/PhoB-type" evidence="3">
    <location>
        <begin position="105"/>
        <end position="203"/>
    </location>
</feature>
<dbReference type="Proteomes" id="UP000037020">
    <property type="component" value="Unassembled WGS sequence"/>
</dbReference>
<feature type="domain" description="Response regulatory" evidence="4">
    <location>
        <begin position="1"/>
        <end position="97"/>
    </location>
</feature>
<feature type="modified residue" description="4-aspartylphosphate" evidence="2">
    <location>
        <position position="32"/>
    </location>
</feature>
<dbReference type="InterPro" id="IPR001867">
    <property type="entry name" value="OmpR/PhoB-type_DNA-bd"/>
</dbReference>
<dbReference type="Pfam" id="PF00486">
    <property type="entry name" value="Trans_reg_C"/>
    <property type="match status" value="1"/>
</dbReference>
<dbReference type="EMBL" id="LGUT01004418">
    <property type="protein sequence ID" value="KOG50239.1"/>
    <property type="molecule type" value="Genomic_DNA"/>
</dbReference>
<dbReference type="Pfam" id="PF00072">
    <property type="entry name" value="Response_reg"/>
    <property type="match status" value="1"/>
</dbReference>
<dbReference type="SUPFAM" id="SSF46894">
    <property type="entry name" value="C-terminal effector domain of the bipartite response regulators"/>
    <property type="match status" value="1"/>
</dbReference>
<dbReference type="InterPro" id="IPR039420">
    <property type="entry name" value="WalR-like"/>
</dbReference>
<evidence type="ECO:0000313" key="6">
    <source>
        <dbReference type="EMBL" id="KOG50239.1"/>
    </source>
</evidence>
<evidence type="ECO:0000256" key="3">
    <source>
        <dbReference type="PROSITE-ProRule" id="PRU01091"/>
    </source>
</evidence>
<organism evidence="6 7">
    <name type="scientific">Streptomyces varsoviensis</name>
    <dbReference type="NCBI Taxonomy" id="67373"/>
    <lineage>
        <taxon>Bacteria</taxon>
        <taxon>Bacillati</taxon>
        <taxon>Actinomycetota</taxon>
        <taxon>Actinomycetes</taxon>
        <taxon>Kitasatosporales</taxon>
        <taxon>Streptomycetaceae</taxon>
        <taxon>Streptomyces</taxon>
    </lineage>
</organism>
<protein>
    <submittedName>
        <fullName evidence="6">Transcriptional regulator</fullName>
    </submittedName>
</protein>
<sequence length="206" mass="22355">MAAAGHWVDVAHDGRRGLELALAQGYDALVLDVMLPGLDGYEVCGRLRRLKDRTPILMLTAKDGEYDEAEGLDAGADDYLAKPFSFVVLLARLRALGRRAGRERPTTLQAGDLVLDVAARACRRGAREIELTTRELAVLSCLMGGGGQAVAKSDILHEVWDAPGDIDPNIVEVYISSLRKKVDAPFGRRSIRTVRGVGYRVTPDDG</sequence>
<dbReference type="Gene3D" id="3.40.50.2300">
    <property type="match status" value="1"/>
</dbReference>
<evidence type="ECO:0000259" key="4">
    <source>
        <dbReference type="PROSITE" id="PS50110"/>
    </source>
</evidence>
<dbReference type="SUPFAM" id="SSF52172">
    <property type="entry name" value="CheY-like"/>
    <property type="match status" value="1"/>
</dbReference>
<evidence type="ECO:0000313" key="7">
    <source>
        <dbReference type="Proteomes" id="UP000037020"/>
    </source>
</evidence>
<dbReference type="PROSITE" id="PS50110">
    <property type="entry name" value="RESPONSE_REGULATORY"/>
    <property type="match status" value="1"/>
</dbReference>
<dbReference type="PROSITE" id="PS51755">
    <property type="entry name" value="OMPR_PHOB"/>
    <property type="match status" value="1"/>
</dbReference>
<dbReference type="InterPro" id="IPR016032">
    <property type="entry name" value="Sig_transdc_resp-reg_C-effctor"/>
</dbReference>
<evidence type="ECO:0000256" key="1">
    <source>
        <dbReference type="ARBA" id="ARBA00023125"/>
    </source>
</evidence>
<name>A0ABR5IS46_9ACTN</name>
<evidence type="ECO:0000256" key="2">
    <source>
        <dbReference type="PROSITE-ProRule" id="PRU00169"/>
    </source>
</evidence>
<comment type="caution">
    <text evidence="6">The sequence shown here is derived from an EMBL/GenBank/DDBJ whole genome shotgun (WGS) entry which is preliminary data.</text>
</comment>
<proteinExistence type="predicted"/>
<evidence type="ECO:0000259" key="5">
    <source>
        <dbReference type="PROSITE" id="PS51755"/>
    </source>
</evidence>
<dbReference type="SMART" id="SM00862">
    <property type="entry name" value="Trans_reg_C"/>
    <property type="match status" value="1"/>
</dbReference>